<organism evidence="4 5">
    <name type="scientific">Thiomonas delicata</name>
    <name type="common">Thiomonas cuprina</name>
    <dbReference type="NCBI Taxonomy" id="364030"/>
    <lineage>
        <taxon>Bacteria</taxon>
        <taxon>Pseudomonadati</taxon>
        <taxon>Pseudomonadota</taxon>
        <taxon>Betaproteobacteria</taxon>
        <taxon>Burkholderiales</taxon>
        <taxon>Thiomonas</taxon>
    </lineage>
</organism>
<dbReference type="SUPFAM" id="SSF48452">
    <property type="entry name" value="TPR-like"/>
    <property type="match status" value="1"/>
</dbReference>
<keyword evidence="2" id="KW-1133">Transmembrane helix</keyword>
<keyword evidence="2" id="KW-0472">Membrane</keyword>
<feature type="region of interest" description="Disordered" evidence="1">
    <location>
        <begin position="224"/>
        <end position="268"/>
    </location>
</feature>
<dbReference type="OrthoDB" id="5298822at2"/>
<proteinExistence type="predicted"/>
<name>A0A238D976_THIDL</name>
<evidence type="ECO:0000313" key="5">
    <source>
        <dbReference type="Proteomes" id="UP000214566"/>
    </source>
</evidence>
<dbReference type="EMBL" id="FLMQ01000057">
    <property type="protein sequence ID" value="SBP89712.1"/>
    <property type="molecule type" value="Genomic_DNA"/>
</dbReference>
<feature type="signal peptide" evidence="3">
    <location>
        <begin position="1"/>
        <end position="20"/>
    </location>
</feature>
<evidence type="ECO:0000256" key="1">
    <source>
        <dbReference type="SAM" id="MobiDB-lite"/>
    </source>
</evidence>
<dbReference type="AlphaFoldDB" id="A0A238D976"/>
<feature type="compositionally biased region" description="Low complexity" evidence="1">
    <location>
        <begin position="246"/>
        <end position="268"/>
    </location>
</feature>
<dbReference type="Proteomes" id="UP000214566">
    <property type="component" value="Unassembled WGS sequence"/>
</dbReference>
<feature type="chain" id="PRO_5013348424" description="Tetratricopeptide repeat protein" evidence="3">
    <location>
        <begin position="21"/>
        <end position="268"/>
    </location>
</feature>
<reference evidence="4 5" key="1">
    <citation type="submission" date="2016-06" db="EMBL/GenBank/DDBJ databases">
        <authorList>
            <person name="Kjaerup R.B."/>
            <person name="Dalgaard T.S."/>
            <person name="Juul-Madsen H.R."/>
        </authorList>
    </citation>
    <scope>NUCLEOTIDE SEQUENCE [LARGE SCALE GENOMIC DNA]</scope>
    <source>
        <strain evidence="4 5">DSM 16361</strain>
    </source>
</reference>
<evidence type="ECO:0008006" key="6">
    <source>
        <dbReference type="Google" id="ProtNLM"/>
    </source>
</evidence>
<evidence type="ECO:0000256" key="3">
    <source>
        <dbReference type="SAM" id="SignalP"/>
    </source>
</evidence>
<gene>
    <name evidence="4" type="ORF">THIARS_80236</name>
</gene>
<dbReference type="InterPro" id="IPR011990">
    <property type="entry name" value="TPR-like_helical_dom_sf"/>
</dbReference>
<sequence length="268" mass="27625">MRVLSRTLVLIALFASFALATAWATRPTPHDIQTAVQAGNFALANQEMAQVLAADPNSGKAHYIDARLLAKEGQWSRAQAELARAQQLDPAMGFVHPQTLATFTQQLQSHTTAPQSASHGFILWAILGSLAFIVMLAAIYRAQTRRPMVYAPGTATSGQLQVPGYLTGANPGSYPLAQPPGTGAGPSLMGALGTGLAAGAGFAVGEALVDKLFDHGASGAGQGSILPSSNTSDASIPDDQNFGLTDASSWSDDSSADSGAADDAWSDS</sequence>
<dbReference type="Gene3D" id="1.25.40.10">
    <property type="entry name" value="Tetratricopeptide repeat domain"/>
    <property type="match status" value="1"/>
</dbReference>
<evidence type="ECO:0000313" key="4">
    <source>
        <dbReference type="EMBL" id="SBP89712.1"/>
    </source>
</evidence>
<accession>A0A238D976</accession>
<keyword evidence="3" id="KW-0732">Signal</keyword>
<feature type="compositionally biased region" description="Polar residues" evidence="1">
    <location>
        <begin position="225"/>
        <end position="234"/>
    </location>
</feature>
<dbReference type="RefSeq" id="WP_141202446.1">
    <property type="nucleotide sequence ID" value="NZ_LT592171.1"/>
</dbReference>
<protein>
    <recommendedName>
        <fullName evidence="6">Tetratricopeptide repeat protein</fullName>
    </recommendedName>
</protein>
<feature type="transmembrane region" description="Helical" evidence="2">
    <location>
        <begin position="121"/>
        <end position="140"/>
    </location>
</feature>
<keyword evidence="5" id="KW-1185">Reference proteome</keyword>
<evidence type="ECO:0000256" key="2">
    <source>
        <dbReference type="SAM" id="Phobius"/>
    </source>
</evidence>
<keyword evidence="2" id="KW-0812">Transmembrane</keyword>